<evidence type="ECO:0000313" key="3">
    <source>
        <dbReference type="Proteomes" id="UP000054007"/>
    </source>
</evidence>
<keyword evidence="3" id="KW-1185">Reference proteome</keyword>
<accession>A0A0D7AV17</accession>
<organism evidence="2 3">
    <name type="scientific">Cylindrobasidium torrendii FP15055 ss-10</name>
    <dbReference type="NCBI Taxonomy" id="1314674"/>
    <lineage>
        <taxon>Eukaryota</taxon>
        <taxon>Fungi</taxon>
        <taxon>Dikarya</taxon>
        <taxon>Basidiomycota</taxon>
        <taxon>Agaricomycotina</taxon>
        <taxon>Agaricomycetes</taxon>
        <taxon>Agaricomycetidae</taxon>
        <taxon>Agaricales</taxon>
        <taxon>Marasmiineae</taxon>
        <taxon>Physalacriaceae</taxon>
        <taxon>Cylindrobasidium</taxon>
    </lineage>
</organism>
<reference evidence="2 3" key="1">
    <citation type="journal article" date="2015" name="Fungal Genet. Biol.">
        <title>Evolution of novel wood decay mechanisms in Agaricales revealed by the genome sequences of Fistulina hepatica and Cylindrobasidium torrendii.</title>
        <authorList>
            <person name="Floudas D."/>
            <person name="Held B.W."/>
            <person name="Riley R."/>
            <person name="Nagy L.G."/>
            <person name="Koehler G."/>
            <person name="Ransdell A.S."/>
            <person name="Younus H."/>
            <person name="Chow J."/>
            <person name="Chiniquy J."/>
            <person name="Lipzen A."/>
            <person name="Tritt A."/>
            <person name="Sun H."/>
            <person name="Haridas S."/>
            <person name="LaButti K."/>
            <person name="Ohm R.A."/>
            <person name="Kues U."/>
            <person name="Blanchette R.A."/>
            <person name="Grigoriev I.V."/>
            <person name="Minto R.E."/>
            <person name="Hibbett D.S."/>
        </authorList>
    </citation>
    <scope>NUCLEOTIDE SEQUENCE [LARGE SCALE GENOMIC DNA]</scope>
    <source>
        <strain evidence="2 3">FP15055 ss-10</strain>
    </source>
</reference>
<proteinExistence type="predicted"/>
<name>A0A0D7AV17_9AGAR</name>
<gene>
    <name evidence="2" type="ORF">CYLTODRAFT_427419</name>
</gene>
<evidence type="ECO:0000256" key="1">
    <source>
        <dbReference type="SAM" id="MobiDB-lite"/>
    </source>
</evidence>
<protein>
    <submittedName>
        <fullName evidence="2">Uncharacterized protein</fullName>
    </submittedName>
</protein>
<dbReference type="Proteomes" id="UP000054007">
    <property type="component" value="Unassembled WGS sequence"/>
</dbReference>
<dbReference type="EMBL" id="KN880893">
    <property type="protein sequence ID" value="KIY61674.1"/>
    <property type="molecule type" value="Genomic_DNA"/>
</dbReference>
<dbReference type="AlphaFoldDB" id="A0A0D7AV17"/>
<feature type="region of interest" description="Disordered" evidence="1">
    <location>
        <begin position="27"/>
        <end position="46"/>
    </location>
</feature>
<evidence type="ECO:0000313" key="2">
    <source>
        <dbReference type="EMBL" id="KIY61674.1"/>
    </source>
</evidence>
<sequence>MIFTLKNWSARFRQKLAKRRNSKFFFDESSSRRPGNGQRPTSKEVTMHASSSVVQVECGEDTCTAIALGGGVYWAPRSIGEAAMQAKTHVTARYPRREREERRLFPLCYANDIPAHPLDSRHALMLATYELILRRVVLLHASRELPSFIPQVFNEGPRATWQDATNFCLLYDPSNEATESNDWTSVLIPESWSSHLRAEANLVGFCEPSASNVHTSNGREVNLKFGGEEVPAQVWYAYHTCESTKVMSGGAIVAPKDAGESDSSLAGISVHSTQIEIKRFGFNLMVPVNNPLFCALLLVFVWPHIWRYGTPRQKEIYANLFEDVGSVVMRDLTDKLDPMLYSKIKPSWDDLQRHALIADDMNTKGTLDVDWIEDIPGFRGDPDEYKGVCYMPNGSPSAQFPPYSTDRSIVYL</sequence>